<keyword evidence="9" id="KW-1185">Reference proteome</keyword>
<feature type="compositionally biased region" description="Basic residues" evidence="7">
    <location>
        <begin position="441"/>
        <end position="453"/>
    </location>
</feature>
<proteinExistence type="inferred from homology"/>
<feature type="region of interest" description="Disordered" evidence="7">
    <location>
        <begin position="134"/>
        <end position="484"/>
    </location>
</feature>
<evidence type="ECO:0000256" key="3">
    <source>
        <dbReference type="ARBA" id="ARBA00023015"/>
    </source>
</evidence>
<accession>A0AAV1HBD3</accession>
<dbReference type="Proteomes" id="UP001178508">
    <property type="component" value="Chromosome 21"/>
</dbReference>
<evidence type="ECO:0000256" key="2">
    <source>
        <dbReference type="ARBA" id="ARBA00010812"/>
    </source>
</evidence>
<name>A0AAV1HBD3_XYRNO</name>
<feature type="compositionally biased region" description="Basic residues" evidence="7">
    <location>
        <begin position="329"/>
        <end position="348"/>
    </location>
</feature>
<comment type="subcellular location">
    <subcellularLocation>
        <location evidence="1">Nucleus</location>
    </subcellularLocation>
</comment>
<feature type="compositionally biased region" description="Basic residues" evidence="7">
    <location>
        <begin position="297"/>
        <end position="320"/>
    </location>
</feature>
<dbReference type="PRINTS" id="PR00929">
    <property type="entry name" value="ATHOOK"/>
</dbReference>
<feature type="region of interest" description="Disordered" evidence="7">
    <location>
        <begin position="83"/>
        <end position="121"/>
    </location>
</feature>
<dbReference type="GO" id="GO:0005634">
    <property type="term" value="C:nucleus"/>
    <property type="evidence" value="ECO:0007669"/>
    <property type="project" value="UniProtKB-SubCell"/>
</dbReference>
<dbReference type="GO" id="GO:0010557">
    <property type="term" value="P:positive regulation of macromolecule biosynthetic process"/>
    <property type="evidence" value="ECO:0007669"/>
    <property type="project" value="UniProtKB-ARBA"/>
</dbReference>
<keyword evidence="4" id="KW-0238">DNA-binding</keyword>
<dbReference type="SMART" id="SM00384">
    <property type="entry name" value="AT_hook"/>
    <property type="match status" value="13"/>
</dbReference>
<dbReference type="PANTHER" id="PTHR23341">
    <property type="entry name" value="HIGH MOBILITY GROUP PROTEINS HMG-A AND C"/>
    <property type="match status" value="1"/>
</dbReference>
<evidence type="ECO:0000256" key="5">
    <source>
        <dbReference type="ARBA" id="ARBA00023163"/>
    </source>
</evidence>
<dbReference type="GO" id="GO:0003677">
    <property type="term" value="F:DNA binding"/>
    <property type="evidence" value="ECO:0007669"/>
    <property type="project" value="UniProtKB-KW"/>
</dbReference>
<evidence type="ECO:0000256" key="4">
    <source>
        <dbReference type="ARBA" id="ARBA00023125"/>
    </source>
</evidence>
<dbReference type="PANTHER" id="PTHR23341:SF2">
    <property type="entry name" value="HIGH MOBILITY GROUP PROTEIN HMG-12"/>
    <property type="match status" value="1"/>
</dbReference>
<feature type="compositionally biased region" description="Basic residues" evidence="7">
    <location>
        <begin position="107"/>
        <end position="120"/>
    </location>
</feature>
<protein>
    <submittedName>
        <fullName evidence="8">Basic salivary proline-rich protein 3-like</fullName>
    </submittedName>
</protein>
<dbReference type="GO" id="GO:0006355">
    <property type="term" value="P:regulation of DNA-templated transcription"/>
    <property type="evidence" value="ECO:0007669"/>
    <property type="project" value="InterPro"/>
</dbReference>
<keyword evidence="5" id="KW-0804">Transcription</keyword>
<evidence type="ECO:0000313" key="8">
    <source>
        <dbReference type="EMBL" id="CAJ1083360.1"/>
    </source>
</evidence>
<feature type="compositionally biased region" description="Basic residues" evidence="7">
    <location>
        <begin position="143"/>
        <end position="152"/>
    </location>
</feature>
<comment type="similarity">
    <text evidence="2">Belongs to the HMGA family.</text>
</comment>
<evidence type="ECO:0000256" key="7">
    <source>
        <dbReference type="SAM" id="MobiDB-lite"/>
    </source>
</evidence>
<dbReference type="InterPro" id="IPR017956">
    <property type="entry name" value="AT_hook_DNA-bd_motif"/>
</dbReference>
<keyword evidence="3" id="KW-0805">Transcription regulation</keyword>
<dbReference type="InterPro" id="IPR000637">
    <property type="entry name" value="HMGI/Y_DNA-bd_CS"/>
</dbReference>
<dbReference type="AlphaFoldDB" id="A0AAV1HBD3"/>
<reference evidence="8" key="1">
    <citation type="submission" date="2023-08" db="EMBL/GenBank/DDBJ databases">
        <authorList>
            <person name="Alioto T."/>
            <person name="Alioto T."/>
            <person name="Gomez Garrido J."/>
        </authorList>
    </citation>
    <scope>NUCLEOTIDE SEQUENCE</scope>
</reference>
<gene>
    <name evidence="8" type="ORF">XNOV1_A031592</name>
</gene>
<dbReference type="GO" id="GO:0003712">
    <property type="term" value="F:transcription coregulator activity"/>
    <property type="evidence" value="ECO:0007669"/>
    <property type="project" value="TreeGrafter"/>
</dbReference>
<feature type="compositionally biased region" description="Basic residues" evidence="7">
    <location>
        <begin position="252"/>
        <end position="265"/>
    </location>
</feature>
<evidence type="ECO:0000313" key="9">
    <source>
        <dbReference type="Proteomes" id="UP001178508"/>
    </source>
</evidence>
<dbReference type="EMBL" id="OY660884">
    <property type="protein sequence ID" value="CAJ1083360.1"/>
    <property type="molecule type" value="Genomic_DNA"/>
</dbReference>
<organism evidence="8 9">
    <name type="scientific">Xyrichtys novacula</name>
    <name type="common">Pearly razorfish</name>
    <name type="synonym">Hemipteronotus novacula</name>
    <dbReference type="NCBI Taxonomy" id="13765"/>
    <lineage>
        <taxon>Eukaryota</taxon>
        <taxon>Metazoa</taxon>
        <taxon>Chordata</taxon>
        <taxon>Craniata</taxon>
        <taxon>Vertebrata</taxon>
        <taxon>Euteleostomi</taxon>
        <taxon>Actinopterygii</taxon>
        <taxon>Neopterygii</taxon>
        <taxon>Teleostei</taxon>
        <taxon>Neoteleostei</taxon>
        <taxon>Acanthomorphata</taxon>
        <taxon>Eupercaria</taxon>
        <taxon>Labriformes</taxon>
        <taxon>Labridae</taxon>
        <taxon>Xyrichtys</taxon>
    </lineage>
</organism>
<evidence type="ECO:0000256" key="1">
    <source>
        <dbReference type="ARBA" id="ARBA00004123"/>
    </source>
</evidence>
<sequence>MAAAVRRHPWESHGKNLKQDLSCKDLIQTVWCRRVKTQGSFWASSASIKNNECKHEEDFSESKRVTVEGVTEVSSMEEEIIAETEQGDAGSNEGESAGEIANSSPPKRGRGRSKGSKKLKVGVTDVNLMDLVSGISNGEAKPAPKRRGRRPKISQEEKTEEQESEDNHTDSPVKIHKRPGRPKGSKNKTLKVVSSVTVGVPAKRGRPRKIVAEVLPNDESDVPKPEGDSPEGSENLESSTEGEENKGSTVTPRKRGRKKGSTNKKPRLDQLSDSAPRRGRGRPRKIQVPESGEQLVKRGRGRPKGSLNKKKHGKVGRPRKVQLLPPSTSKRKRGRPRKSPLKRGRPRKYPLPSPEEINKPRVWKPLGRPRKYPRVDPPEGAPAALKRSRGRPRKSESKKGAHLHKKIPAPPSSVSVPNSGTPRKRGRPPGSGKSEGETPSKRGRPKGAVNKKKVRDETELVDEIPNHSNETDDSPAVTEEVVEPTVEMMPIEQEDDVQEMLAEQDAGLEVSTQE</sequence>
<evidence type="ECO:0000256" key="6">
    <source>
        <dbReference type="ARBA" id="ARBA00023242"/>
    </source>
</evidence>
<keyword evidence="6" id="KW-0539">Nucleus</keyword>
<feature type="compositionally biased region" description="Basic residues" evidence="7">
    <location>
        <begin position="174"/>
        <end position="189"/>
    </location>
</feature>
<dbReference type="PROSITE" id="PS00354">
    <property type="entry name" value="HMGI_Y"/>
    <property type="match status" value="1"/>
</dbReference>